<feature type="modified residue" description="N6-(pyridoxal phosphate)lysine" evidence="4">
    <location>
        <position position="199"/>
    </location>
</feature>
<dbReference type="InterPro" id="IPR015421">
    <property type="entry name" value="PyrdxlP-dep_Trfase_major"/>
</dbReference>
<reference evidence="6 7" key="1">
    <citation type="submission" date="2019-01" db="EMBL/GenBank/DDBJ databases">
        <title>Genome sequences of Streptomyces and Rhizobium isolates collected from root and soil.</title>
        <authorList>
            <person name="Chhettri S."/>
            <person name="Sevigny J.L."/>
            <person name="Sen A."/>
            <person name="Ennis N."/>
            <person name="Tisa L."/>
        </authorList>
    </citation>
    <scope>NUCLEOTIDE SEQUENCE [LARGE SCALE GENOMIC DNA]</scope>
    <source>
        <strain evidence="6 7">San01</strain>
    </source>
</reference>
<dbReference type="InterPro" id="IPR000653">
    <property type="entry name" value="DegT/StrS_aminotransferase"/>
</dbReference>
<keyword evidence="1 4" id="KW-0663">Pyridoxal phosphate</keyword>
<accession>A0A437PJG0</accession>
<evidence type="ECO:0000256" key="2">
    <source>
        <dbReference type="ARBA" id="ARBA00037999"/>
    </source>
</evidence>
<organism evidence="6 7">
    <name type="scientific">Streptomyces antnestii</name>
    <dbReference type="NCBI Taxonomy" id="2494256"/>
    <lineage>
        <taxon>Bacteria</taxon>
        <taxon>Bacillati</taxon>
        <taxon>Actinomycetota</taxon>
        <taxon>Actinomycetes</taxon>
        <taxon>Kitasatosporales</taxon>
        <taxon>Streptomycetaceae</taxon>
        <taxon>Streptomyces</taxon>
    </lineage>
</organism>
<dbReference type="GO" id="GO:0030170">
    <property type="term" value="F:pyridoxal phosphate binding"/>
    <property type="evidence" value="ECO:0007669"/>
    <property type="project" value="TreeGrafter"/>
</dbReference>
<dbReference type="AlphaFoldDB" id="A0A437PJG0"/>
<dbReference type="PIRSF" id="PIRSF000390">
    <property type="entry name" value="PLP_StrS"/>
    <property type="match status" value="1"/>
</dbReference>
<dbReference type="RefSeq" id="WP_127830286.1">
    <property type="nucleotide sequence ID" value="NZ_RZYA01000011.1"/>
</dbReference>
<name>A0A437PJG0_9ACTN</name>
<evidence type="ECO:0000313" key="6">
    <source>
        <dbReference type="EMBL" id="RVU22416.1"/>
    </source>
</evidence>
<evidence type="ECO:0000256" key="4">
    <source>
        <dbReference type="PIRSR" id="PIRSR000390-2"/>
    </source>
</evidence>
<keyword evidence="6" id="KW-0032">Aminotransferase</keyword>
<gene>
    <name evidence="6" type="ORF">EOT10_23610</name>
</gene>
<dbReference type="Pfam" id="PF01041">
    <property type="entry name" value="DegT_DnrJ_EryC1"/>
    <property type="match status" value="1"/>
</dbReference>
<dbReference type="InterPro" id="IPR015422">
    <property type="entry name" value="PyrdxlP-dep_Trfase_small"/>
</dbReference>
<dbReference type="Proteomes" id="UP000283128">
    <property type="component" value="Unassembled WGS sequence"/>
</dbReference>
<comment type="similarity">
    <text evidence="2 5">Belongs to the DegT/DnrJ/EryC1 family.</text>
</comment>
<evidence type="ECO:0000256" key="1">
    <source>
        <dbReference type="ARBA" id="ARBA00022898"/>
    </source>
</evidence>
<dbReference type="InterPro" id="IPR015424">
    <property type="entry name" value="PyrdxlP-dep_Trfase"/>
</dbReference>
<evidence type="ECO:0000256" key="3">
    <source>
        <dbReference type="PIRSR" id="PIRSR000390-1"/>
    </source>
</evidence>
<dbReference type="CDD" id="cd00616">
    <property type="entry name" value="AHBA_syn"/>
    <property type="match status" value="1"/>
</dbReference>
<sequence>MTLSPPRLAPVPLVDLAAAHAEVAQEVQAGFARVLATTQFIKGPDVAAFEEEFAAFCGVRHCVGTASGTDAVELALRAAGAGPGDSVLLPANTFIATAEAVLRAGARPLLVDVDPEGLLMDPARVPDALDADGGGRGVKVLVPVHLHGQLAPMEDLLALARRHGLTVVEDAAQAHGAKRYGRPAGAWGRLAATSFYPGKNLGAYGDGGAVLTDDAELADTVRLLGDHGSRHKYVHERHGFNSRLDTLQAVVLRAKLTRLADWNARRHAAAERYAALLGAMDGVLLPAVLPGNQHIWHVYAVRVPHRDAVLAHLQGHGIGAGVHYPVPVHLQPAFRPFGYARGDFPVAERAAEELLSLPLFPHITAAQQERVADTLATALAATQ</sequence>
<dbReference type="OrthoDB" id="9804264at2"/>
<proteinExistence type="inferred from homology"/>
<dbReference type="GO" id="GO:0000271">
    <property type="term" value="P:polysaccharide biosynthetic process"/>
    <property type="evidence" value="ECO:0007669"/>
    <property type="project" value="TreeGrafter"/>
</dbReference>
<dbReference type="PANTHER" id="PTHR30244:SF36">
    <property type="entry name" value="3-OXO-GLUCOSE-6-PHOSPHATE:GLUTAMATE AMINOTRANSFERASE"/>
    <property type="match status" value="1"/>
</dbReference>
<keyword evidence="6" id="KW-0808">Transferase</keyword>
<evidence type="ECO:0000256" key="5">
    <source>
        <dbReference type="RuleBase" id="RU004508"/>
    </source>
</evidence>
<dbReference type="SUPFAM" id="SSF53383">
    <property type="entry name" value="PLP-dependent transferases"/>
    <property type="match status" value="1"/>
</dbReference>
<feature type="active site" description="Proton acceptor" evidence="3">
    <location>
        <position position="199"/>
    </location>
</feature>
<dbReference type="Gene3D" id="3.90.1150.10">
    <property type="entry name" value="Aspartate Aminotransferase, domain 1"/>
    <property type="match status" value="1"/>
</dbReference>
<dbReference type="Gene3D" id="3.40.640.10">
    <property type="entry name" value="Type I PLP-dependent aspartate aminotransferase-like (Major domain)"/>
    <property type="match status" value="1"/>
</dbReference>
<comment type="caution">
    <text evidence="6">The sequence shown here is derived from an EMBL/GenBank/DDBJ whole genome shotgun (WGS) entry which is preliminary data.</text>
</comment>
<dbReference type="GO" id="GO:0008483">
    <property type="term" value="F:transaminase activity"/>
    <property type="evidence" value="ECO:0007669"/>
    <property type="project" value="UniProtKB-KW"/>
</dbReference>
<dbReference type="PANTHER" id="PTHR30244">
    <property type="entry name" value="TRANSAMINASE"/>
    <property type="match status" value="1"/>
</dbReference>
<evidence type="ECO:0000313" key="7">
    <source>
        <dbReference type="Proteomes" id="UP000283128"/>
    </source>
</evidence>
<protein>
    <submittedName>
        <fullName evidence="6">DegT/DnrJ/EryC1/StrS family aminotransferase</fullName>
    </submittedName>
</protein>
<dbReference type="EMBL" id="RZYA01000011">
    <property type="protein sequence ID" value="RVU22416.1"/>
    <property type="molecule type" value="Genomic_DNA"/>
</dbReference>
<keyword evidence="7" id="KW-1185">Reference proteome</keyword>